<keyword evidence="4" id="KW-0539">Nucleus</keyword>
<reference evidence="7 8" key="1">
    <citation type="submission" date="2019-12" db="EMBL/GenBank/DDBJ databases">
        <authorList>
            <person name="Alioto T."/>
            <person name="Alioto T."/>
            <person name="Gomez Garrido J."/>
        </authorList>
    </citation>
    <scope>NUCLEOTIDE SEQUENCE [LARGE SCALE GENOMIC DNA]</scope>
</reference>
<dbReference type="GO" id="GO:0046983">
    <property type="term" value="F:protein dimerization activity"/>
    <property type="evidence" value="ECO:0007669"/>
    <property type="project" value="InterPro"/>
</dbReference>
<dbReference type="OrthoDB" id="690068at2759"/>
<keyword evidence="3" id="KW-0804">Transcription</keyword>
<comment type="caution">
    <text evidence="7">The sequence shown here is derived from an EMBL/GenBank/DDBJ whole genome shotgun (WGS) entry which is preliminary data.</text>
</comment>
<proteinExistence type="predicted"/>
<accession>A0A8S0V8E6</accession>
<dbReference type="SMART" id="SM00353">
    <property type="entry name" value="HLH"/>
    <property type="match status" value="1"/>
</dbReference>
<keyword evidence="8" id="KW-1185">Reference proteome</keyword>
<evidence type="ECO:0000313" key="8">
    <source>
        <dbReference type="Proteomes" id="UP000594638"/>
    </source>
</evidence>
<keyword evidence="2" id="KW-0805">Transcription regulation</keyword>
<dbReference type="InterPro" id="IPR036638">
    <property type="entry name" value="HLH_DNA-bd_sf"/>
</dbReference>
<dbReference type="SUPFAM" id="SSF47459">
    <property type="entry name" value="HLH, helix-loop-helix DNA-binding domain"/>
    <property type="match status" value="1"/>
</dbReference>
<evidence type="ECO:0000256" key="2">
    <source>
        <dbReference type="ARBA" id="ARBA00023015"/>
    </source>
</evidence>
<evidence type="ECO:0000256" key="4">
    <source>
        <dbReference type="ARBA" id="ARBA00023242"/>
    </source>
</evidence>
<evidence type="ECO:0000259" key="6">
    <source>
        <dbReference type="PROSITE" id="PS50888"/>
    </source>
</evidence>
<dbReference type="Pfam" id="PF00010">
    <property type="entry name" value="HLH"/>
    <property type="match status" value="1"/>
</dbReference>
<feature type="coiled-coil region" evidence="5">
    <location>
        <begin position="184"/>
        <end position="211"/>
    </location>
</feature>
<dbReference type="PROSITE" id="PS50888">
    <property type="entry name" value="BHLH"/>
    <property type="match status" value="1"/>
</dbReference>
<dbReference type="PANTHER" id="PTHR45959:SF2">
    <property type="entry name" value="BHLH TRANSCRIPTION FACTOR"/>
    <property type="match status" value="1"/>
</dbReference>
<feature type="domain" description="BHLH" evidence="6">
    <location>
        <begin position="145"/>
        <end position="194"/>
    </location>
</feature>
<dbReference type="GO" id="GO:0005634">
    <property type="term" value="C:nucleus"/>
    <property type="evidence" value="ECO:0007669"/>
    <property type="project" value="UniProtKB-SubCell"/>
</dbReference>
<dbReference type="AlphaFoldDB" id="A0A8S0V8E6"/>
<protein>
    <submittedName>
        <fullName evidence="7">Transcription factor bHLH18-like</fullName>
    </submittedName>
</protein>
<evidence type="ECO:0000256" key="3">
    <source>
        <dbReference type="ARBA" id="ARBA00023163"/>
    </source>
</evidence>
<evidence type="ECO:0000256" key="1">
    <source>
        <dbReference type="ARBA" id="ARBA00004123"/>
    </source>
</evidence>
<dbReference type="InterPro" id="IPR052610">
    <property type="entry name" value="bHLH_transcription_regulator"/>
</dbReference>
<sequence>MYMEIDEGLVNSKGEANLDEFCDLEPILDEILSYDQQLFTPIDALNSPAKQPSNYTSWSSYINGPQEIISKASSSSSSSQLISFGIPKQTDEKLLRILPRDSSISSKVIKFSSLPTEDTSGKNKLYDAAHEMGDKRVWTMIRSPLQAQDHLMAERKRREKLSQLFIDLSKVVPGLKKLDKASLLQDATKYVQELRERVRILEEEAEEANKNSISNSNYANYPTIINDDTSSSSRESSNYCSTRESAPAEISARISNKNVLIKICTKKQKGLISRIQYEMEKLYLNVLDIRALPFGSSTVEITILAEMESEFCGAVMDMIEHLQIAFINPGT</sequence>
<gene>
    <name evidence="7" type="ORF">OLEA9_A112981</name>
</gene>
<keyword evidence="5" id="KW-0175">Coiled coil</keyword>
<dbReference type="Gramene" id="OE9A112981T1">
    <property type="protein sequence ID" value="OE9A112981C1"/>
    <property type="gene ID" value="OE9A112981"/>
</dbReference>
<evidence type="ECO:0000256" key="5">
    <source>
        <dbReference type="SAM" id="Coils"/>
    </source>
</evidence>
<organism evidence="7 8">
    <name type="scientific">Olea europaea subsp. europaea</name>
    <dbReference type="NCBI Taxonomy" id="158383"/>
    <lineage>
        <taxon>Eukaryota</taxon>
        <taxon>Viridiplantae</taxon>
        <taxon>Streptophyta</taxon>
        <taxon>Embryophyta</taxon>
        <taxon>Tracheophyta</taxon>
        <taxon>Spermatophyta</taxon>
        <taxon>Magnoliopsida</taxon>
        <taxon>eudicotyledons</taxon>
        <taxon>Gunneridae</taxon>
        <taxon>Pentapetalae</taxon>
        <taxon>asterids</taxon>
        <taxon>lamiids</taxon>
        <taxon>Lamiales</taxon>
        <taxon>Oleaceae</taxon>
        <taxon>Oleeae</taxon>
        <taxon>Olea</taxon>
    </lineage>
</organism>
<name>A0A8S0V8E6_OLEEU</name>
<dbReference type="Proteomes" id="UP000594638">
    <property type="component" value="Unassembled WGS sequence"/>
</dbReference>
<dbReference type="EMBL" id="CACTIH010009176">
    <property type="protein sequence ID" value="CAA3026731.1"/>
    <property type="molecule type" value="Genomic_DNA"/>
</dbReference>
<dbReference type="Gene3D" id="4.10.280.10">
    <property type="entry name" value="Helix-loop-helix DNA-binding domain"/>
    <property type="match status" value="1"/>
</dbReference>
<dbReference type="PANTHER" id="PTHR45959">
    <property type="entry name" value="BHLH TRANSCRIPTION FACTOR"/>
    <property type="match status" value="1"/>
</dbReference>
<evidence type="ECO:0000313" key="7">
    <source>
        <dbReference type="EMBL" id="CAA3026731.1"/>
    </source>
</evidence>
<comment type="subcellular location">
    <subcellularLocation>
        <location evidence="1">Nucleus</location>
    </subcellularLocation>
</comment>
<dbReference type="InterPro" id="IPR011598">
    <property type="entry name" value="bHLH_dom"/>
</dbReference>